<reference evidence="3" key="1">
    <citation type="journal article" date="2023" name="Commun. Biol.">
        <title>Genome analysis of Parmales, the sister group of diatoms, reveals the evolutionary specialization of diatoms from phago-mixotrophs to photoautotrophs.</title>
        <authorList>
            <person name="Ban H."/>
            <person name="Sato S."/>
            <person name="Yoshikawa S."/>
            <person name="Yamada K."/>
            <person name="Nakamura Y."/>
            <person name="Ichinomiya M."/>
            <person name="Sato N."/>
            <person name="Blanc-Mathieu R."/>
            <person name="Endo H."/>
            <person name="Kuwata A."/>
            <person name="Ogata H."/>
        </authorList>
    </citation>
    <scope>NUCLEOTIDE SEQUENCE [LARGE SCALE GENOMIC DNA]</scope>
    <source>
        <strain evidence="3">NIES 3699</strain>
    </source>
</reference>
<dbReference type="Gene3D" id="1.10.510.10">
    <property type="entry name" value="Transferase(Phosphotransferase) domain 1"/>
    <property type="match status" value="1"/>
</dbReference>
<dbReference type="GO" id="GO:0005524">
    <property type="term" value="F:ATP binding"/>
    <property type="evidence" value="ECO:0007669"/>
    <property type="project" value="InterPro"/>
</dbReference>
<name>A0A9W7FC33_9STRA</name>
<dbReference type="SMART" id="SM00220">
    <property type="entry name" value="S_TKc"/>
    <property type="match status" value="1"/>
</dbReference>
<proteinExistence type="predicted"/>
<dbReference type="InterPro" id="IPR000719">
    <property type="entry name" value="Prot_kinase_dom"/>
</dbReference>
<evidence type="ECO:0000259" key="1">
    <source>
        <dbReference type="PROSITE" id="PS50011"/>
    </source>
</evidence>
<gene>
    <name evidence="2" type="ORF">TrVE_jg8818</name>
</gene>
<dbReference type="InterPro" id="IPR011009">
    <property type="entry name" value="Kinase-like_dom_sf"/>
</dbReference>
<evidence type="ECO:0000313" key="3">
    <source>
        <dbReference type="Proteomes" id="UP001165160"/>
    </source>
</evidence>
<organism evidence="2 3">
    <name type="scientific">Triparma verrucosa</name>
    <dbReference type="NCBI Taxonomy" id="1606542"/>
    <lineage>
        <taxon>Eukaryota</taxon>
        <taxon>Sar</taxon>
        <taxon>Stramenopiles</taxon>
        <taxon>Ochrophyta</taxon>
        <taxon>Bolidophyceae</taxon>
        <taxon>Parmales</taxon>
        <taxon>Triparmaceae</taxon>
        <taxon>Triparma</taxon>
    </lineage>
</organism>
<dbReference type="EMBL" id="BRXX01000399">
    <property type="protein sequence ID" value="GMI09442.1"/>
    <property type="molecule type" value="Genomic_DNA"/>
</dbReference>
<protein>
    <recommendedName>
        <fullName evidence="1">Protein kinase domain-containing protein</fullName>
    </recommendedName>
</protein>
<dbReference type="PANTHER" id="PTHR45890:SF1">
    <property type="entry name" value="AARF DOMAIN CONTAINING KINASE 2"/>
    <property type="match status" value="1"/>
</dbReference>
<sequence length="518" mass="57722">MSLNALLLRPLVHRRSPITISSLHRASNRASNRASRSRTNPITPLIYNAFATSASSRSSLYILPPSHNLHPSPSPPLPISTSPTYLSYLHRLLSSLTLFLRKSLRLSRILLTLSPVPLLVAVSHFTGNEGLKGFTVSYITNSFESLGPCFVKLGQWMSTRRDIFGESICLGLGRLQGAGKDHGWNWTRKIIQEEWKGRNVGMVINENTEVVGSGCVAQVYKCRRDDGSYAAVKIIHPNIKSSIYLDLLVLEDFAGGFDRMPEWTGVQYFALPEAVREFKGIMEGQIDMKKEADNLKRFREQFKDHSKSVVFPKPDDSLTTHNILVEAYESGSPISSHFGSSSSEKKALARPLITAFLRMVFTHSFIHCDLHPGNVLVKDDGRLVILDAGIVSELEEGDKKNLRDLFRAVVFNKGEEAGRMIVDRAKRERCEDKEMFAREIGKIVSEFHEQRSIGLTLGAVKIGSLLSRVLDLCRTHRVLLEPAMANVVLSTIVLEGVGRTLDPDLNLFKAAMPFLVGV</sequence>
<dbReference type="GO" id="GO:0004672">
    <property type="term" value="F:protein kinase activity"/>
    <property type="evidence" value="ECO:0007669"/>
    <property type="project" value="InterPro"/>
</dbReference>
<evidence type="ECO:0000313" key="2">
    <source>
        <dbReference type="EMBL" id="GMI09442.1"/>
    </source>
</evidence>
<dbReference type="AlphaFoldDB" id="A0A9W7FC33"/>
<dbReference type="PANTHER" id="PTHR45890">
    <property type="entry name" value="AARF DOMAIN CONTAINING KINASE 2 (PREDICTED)"/>
    <property type="match status" value="1"/>
</dbReference>
<accession>A0A9W7FC33</accession>
<dbReference type="InterPro" id="IPR052402">
    <property type="entry name" value="ADCK_kinase"/>
</dbReference>
<keyword evidence="3" id="KW-1185">Reference proteome</keyword>
<dbReference type="PROSITE" id="PS50011">
    <property type="entry name" value="PROTEIN_KINASE_DOM"/>
    <property type="match status" value="1"/>
</dbReference>
<dbReference type="Proteomes" id="UP001165160">
    <property type="component" value="Unassembled WGS sequence"/>
</dbReference>
<dbReference type="SUPFAM" id="SSF56112">
    <property type="entry name" value="Protein kinase-like (PK-like)"/>
    <property type="match status" value="1"/>
</dbReference>
<feature type="domain" description="Protein kinase" evidence="1">
    <location>
        <begin position="205"/>
        <end position="518"/>
    </location>
</feature>
<dbReference type="Pfam" id="PF03109">
    <property type="entry name" value="ABC1"/>
    <property type="match status" value="1"/>
</dbReference>
<comment type="caution">
    <text evidence="2">The sequence shown here is derived from an EMBL/GenBank/DDBJ whole genome shotgun (WGS) entry which is preliminary data.</text>
</comment>
<dbReference type="InterPro" id="IPR004147">
    <property type="entry name" value="ABC1_dom"/>
</dbReference>